<reference evidence="2 3" key="1">
    <citation type="submission" date="2015-10" db="EMBL/GenBank/DDBJ databases">
        <title>Draft genome sequence of Streptomyces caeruleatus NRRL B-24802, type strain for the species Streptomyces caeruleatus.</title>
        <authorList>
            <person name="Ruckert C."/>
            <person name="Winkler A."/>
            <person name="Kalinowski J."/>
            <person name="Kampfer P."/>
            <person name="Glaeser S."/>
        </authorList>
    </citation>
    <scope>NUCLEOTIDE SEQUENCE [LARGE SCALE GENOMIC DNA]</scope>
    <source>
        <strain evidence="2 3">NRRL B-24802</strain>
    </source>
</reference>
<dbReference type="InterPro" id="IPR025475">
    <property type="entry name" value="DUF4326"/>
</dbReference>
<organism evidence="2 3">
    <name type="scientific">Streptomyces caeruleatus</name>
    <dbReference type="NCBI Taxonomy" id="661399"/>
    <lineage>
        <taxon>Bacteria</taxon>
        <taxon>Bacillati</taxon>
        <taxon>Actinomycetota</taxon>
        <taxon>Actinomycetes</taxon>
        <taxon>Kitasatosporales</taxon>
        <taxon>Streptomycetaceae</taxon>
        <taxon>Streptomyces</taxon>
    </lineage>
</organism>
<evidence type="ECO:0000313" key="2">
    <source>
        <dbReference type="EMBL" id="KUO00068.1"/>
    </source>
</evidence>
<comment type="caution">
    <text evidence="2">The sequence shown here is derived from an EMBL/GenBank/DDBJ whole genome shotgun (WGS) entry which is preliminary data.</text>
</comment>
<feature type="domain" description="DUF4326" evidence="1">
    <location>
        <begin position="3"/>
        <end position="51"/>
    </location>
</feature>
<proteinExistence type="predicted"/>
<dbReference type="STRING" id="661399.AQJ67_24725"/>
<dbReference type="Proteomes" id="UP000053429">
    <property type="component" value="Unassembled WGS sequence"/>
</dbReference>
<dbReference type="Pfam" id="PF14216">
    <property type="entry name" value="DUF4326"/>
    <property type="match status" value="1"/>
</dbReference>
<dbReference type="AlphaFoldDB" id="A0A101TWY6"/>
<gene>
    <name evidence="2" type="ORF">AQJ67_24725</name>
</gene>
<evidence type="ECO:0000259" key="1">
    <source>
        <dbReference type="Pfam" id="PF14216"/>
    </source>
</evidence>
<protein>
    <recommendedName>
        <fullName evidence="1">DUF4326 domain-containing protein</fullName>
    </recommendedName>
</protein>
<keyword evidence="3" id="KW-1185">Reference proteome</keyword>
<dbReference type="EMBL" id="LMWY01000029">
    <property type="protein sequence ID" value="KUO00068.1"/>
    <property type="molecule type" value="Genomic_DNA"/>
</dbReference>
<sequence>MDAADVVDLFAATLQGPVGRRYAEQFASELHGFDLMCTCPLDMPCHADVLLRIANGPGFADEACTAFNLKGRNR</sequence>
<evidence type="ECO:0000313" key="3">
    <source>
        <dbReference type="Proteomes" id="UP000053429"/>
    </source>
</evidence>
<name>A0A101TWY6_9ACTN</name>
<accession>A0A101TWY6</accession>